<keyword evidence="13" id="KW-1185">Reference proteome</keyword>
<gene>
    <name evidence="14" type="primary">LOC108735096</name>
    <name evidence="15" type="synonym">LOC112904904</name>
</gene>
<dbReference type="PANTHER" id="PTHR14605">
    <property type="entry name" value="CHST5 PROTEIN"/>
    <property type="match status" value="1"/>
</dbReference>
<keyword evidence="5 12" id="KW-0812">Transmembrane</keyword>
<evidence type="ECO:0000256" key="9">
    <source>
        <dbReference type="ARBA" id="ARBA00023180"/>
    </source>
</evidence>
<dbReference type="Pfam" id="PF10149">
    <property type="entry name" value="TM231"/>
    <property type="match status" value="1"/>
</dbReference>
<evidence type="ECO:0000256" key="3">
    <source>
        <dbReference type="ARBA" id="ARBA00015087"/>
    </source>
</evidence>
<dbReference type="PROSITE" id="PS00018">
    <property type="entry name" value="EF_HAND_1"/>
    <property type="match status" value="1"/>
</dbReference>
<keyword evidence="8 12" id="KW-0472">Membrane</keyword>
<dbReference type="RefSeq" id="XP_025831906.1">
    <property type="nucleotide sequence ID" value="XM_025976121.1"/>
</dbReference>
<keyword evidence="7" id="KW-0969">Cilium</keyword>
<dbReference type="PANTHER" id="PTHR14605:SF1">
    <property type="entry name" value="TRANSMEMBRANE PROTEIN 231"/>
    <property type="match status" value="1"/>
</dbReference>
<name>A0A1W4WQW4_AGRPL</name>
<dbReference type="GO" id="GO:0060271">
    <property type="term" value="P:cilium assembly"/>
    <property type="evidence" value="ECO:0007669"/>
    <property type="project" value="TreeGrafter"/>
</dbReference>
<dbReference type="InterPro" id="IPR019306">
    <property type="entry name" value="TMEM231"/>
</dbReference>
<comment type="similarity">
    <text evidence="2">Belongs to the TMEM231 family.</text>
</comment>
<protein>
    <recommendedName>
        <fullName evidence="3">Transmembrane protein 231</fullName>
    </recommendedName>
</protein>
<dbReference type="KEGG" id="apln:112904904"/>
<comment type="function">
    <text evidence="11">Transmembrane component of the tectonic-like complex, a complex localized at the transition zone of primary cilia and acting as a barrier that prevents diffusion of transmembrane proteins between the cilia and plasma membranes. Required for ciliogenesis and sonic hedgehog/SHH signaling.</text>
</comment>
<keyword evidence="4" id="KW-1003">Cell membrane</keyword>
<evidence type="ECO:0000256" key="1">
    <source>
        <dbReference type="ARBA" id="ARBA00004272"/>
    </source>
</evidence>
<dbReference type="GO" id="GO:0060170">
    <property type="term" value="C:ciliary membrane"/>
    <property type="evidence" value="ECO:0007669"/>
    <property type="project" value="UniProtKB-SubCell"/>
</dbReference>
<dbReference type="GO" id="GO:0035869">
    <property type="term" value="C:ciliary transition zone"/>
    <property type="evidence" value="ECO:0007669"/>
    <property type="project" value="TreeGrafter"/>
</dbReference>
<evidence type="ECO:0000313" key="14">
    <source>
        <dbReference type="RefSeq" id="XP_018322420.1"/>
    </source>
</evidence>
<organism evidence="13 14">
    <name type="scientific">Agrilus planipennis</name>
    <name type="common">Emerald ash borer</name>
    <name type="synonym">Agrilus marcopoli</name>
    <dbReference type="NCBI Taxonomy" id="224129"/>
    <lineage>
        <taxon>Eukaryota</taxon>
        <taxon>Metazoa</taxon>
        <taxon>Ecdysozoa</taxon>
        <taxon>Arthropoda</taxon>
        <taxon>Hexapoda</taxon>
        <taxon>Insecta</taxon>
        <taxon>Pterygota</taxon>
        <taxon>Neoptera</taxon>
        <taxon>Endopterygota</taxon>
        <taxon>Coleoptera</taxon>
        <taxon>Polyphaga</taxon>
        <taxon>Elateriformia</taxon>
        <taxon>Buprestoidea</taxon>
        <taxon>Buprestidae</taxon>
        <taxon>Agrilinae</taxon>
        <taxon>Agrilus</taxon>
    </lineage>
</organism>
<evidence type="ECO:0000313" key="15">
    <source>
        <dbReference type="RefSeq" id="XP_025831906.1"/>
    </source>
</evidence>
<keyword evidence="6 12" id="KW-1133">Transmembrane helix</keyword>
<evidence type="ECO:0000256" key="11">
    <source>
        <dbReference type="ARBA" id="ARBA00024803"/>
    </source>
</evidence>
<evidence type="ECO:0000256" key="2">
    <source>
        <dbReference type="ARBA" id="ARBA00009082"/>
    </source>
</evidence>
<keyword evidence="9" id="KW-0325">Glycoprotein</keyword>
<evidence type="ECO:0000256" key="7">
    <source>
        <dbReference type="ARBA" id="ARBA00023069"/>
    </source>
</evidence>
<keyword evidence="10" id="KW-0966">Cell projection</keyword>
<evidence type="ECO:0000256" key="10">
    <source>
        <dbReference type="ARBA" id="ARBA00023273"/>
    </source>
</evidence>
<dbReference type="Proteomes" id="UP000192223">
    <property type="component" value="Unplaced"/>
</dbReference>
<evidence type="ECO:0000313" key="13">
    <source>
        <dbReference type="Proteomes" id="UP000192223"/>
    </source>
</evidence>
<comment type="subcellular location">
    <subcellularLocation>
        <location evidence="1">Cell projection</location>
        <location evidence="1">Cilium membrane</location>
        <topology evidence="1">Multi-pass membrane protein</topology>
    </subcellularLocation>
</comment>
<sequence>MALRELHSQCLKIKYKNKFCSKANFFILLTKVISIIVPLLTVYYNDEIWSKTIVVNKQPSVKFQGYYHFQASTSNSSHPIFCSNFPFLTKYDKDSWDTCSYIKAKEVDVDDDGQIDLFEFTTHVLLEELKINSVLLILSFNYELQGTCTVNMDSIITIEHPIIENAYEVNAYGILQFSQLVVVHCSRFLKTIAEPSIITSPKQLPFYKPQDLLEYHTVKNCKQMHHTRDPAVRDNVTSMPTDCDCYFGPMHY</sequence>
<dbReference type="KEGG" id="apln:108735096"/>
<dbReference type="OrthoDB" id="426438at2759"/>
<evidence type="ECO:0000256" key="4">
    <source>
        <dbReference type="ARBA" id="ARBA00022475"/>
    </source>
</evidence>
<proteinExistence type="inferred from homology"/>
<evidence type="ECO:0000256" key="8">
    <source>
        <dbReference type="ARBA" id="ARBA00023136"/>
    </source>
</evidence>
<dbReference type="InterPro" id="IPR018247">
    <property type="entry name" value="EF_Hand_1_Ca_BS"/>
</dbReference>
<evidence type="ECO:0000256" key="6">
    <source>
        <dbReference type="ARBA" id="ARBA00022989"/>
    </source>
</evidence>
<reference evidence="14 15" key="1">
    <citation type="submission" date="2025-04" db="UniProtKB">
        <authorList>
            <consortium name="RefSeq"/>
        </authorList>
    </citation>
    <scope>IDENTIFICATION</scope>
    <source>
        <tissue evidence="14 15">Entire body</tissue>
    </source>
</reference>
<feature type="transmembrane region" description="Helical" evidence="12">
    <location>
        <begin position="23"/>
        <end position="44"/>
    </location>
</feature>
<accession>A0A1W4WQW4</accession>
<evidence type="ECO:0000256" key="12">
    <source>
        <dbReference type="SAM" id="Phobius"/>
    </source>
</evidence>
<evidence type="ECO:0000256" key="5">
    <source>
        <dbReference type="ARBA" id="ARBA00022692"/>
    </source>
</evidence>
<dbReference type="AlphaFoldDB" id="A0A1W4WQW4"/>
<dbReference type="GeneID" id="108735096"/>
<dbReference type="STRING" id="224129.A0A1W4WQW4"/>
<dbReference type="RefSeq" id="XP_018322420.1">
    <property type="nucleotide sequence ID" value="XM_018466918.1"/>
</dbReference>
<dbReference type="GO" id="GO:0032880">
    <property type="term" value="P:regulation of protein localization"/>
    <property type="evidence" value="ECO:0007669"/>
    <property type="project" value="TreeGrafter"/>
</dbReference>